<organism evidence="2 3">
    <name type="scientific">Conservatibacter flavescens</name>
    <dbReference type="NCBI Taxonomy" id="28161"/>
    <lineage>
        <taxon>Bacteria</taxon>
        <taxon>Pseudomonadati</taxon>
        <taxon>Pseudomonadota</taxon>
        <taxon>Gammaproteobacteria</taxon>
        <taxon>Pasteurellales</taxon>
        <taxon>Pasteurellaceae</taxon>
        <taxon>Conservatibacter</taxon>
    </lineage>
</organism>
<name>A0A2M8S132_9PAST</name>
<proteinExistence type="predicted"/>
<dbReference type="NCBIfam" id="TIGR03750">
    <property type="entry name" value="conj_TIGR03750"/>
    <property type="match status" value="1"/>
</dbReference>
<protein>
    <submittedName>
        <fullName evidence="2">TIGR03750 family conjugal transfer protein</fullName>
    </submittedName>
</protein>
<feature type="transmembrane region" description="Helical" evidence="1">
    <location>
        <begin position="56"/>
        <end position="76"/>
    </location>
</feature>
<keyword evidence="1" id="KW-0472">Membrane</keyword>
<gene>
    <name evidence="2" type="ORF">CVP05_09725</name>
</gene>
<feature type="transmembrane region" description="Helical" evidence="1">
    <location>
        <begin position="29"/>
        <end position="50"/>
    </location>
</feature>
<dbReference type="InterPro" id="IPR021877">
    <property type="entry name" value="DUF3487"/>
</dbReference>
<reference evidence="2 3" key="1">
    <citation type="submission" date="2017-11" db="EMBL/GenBank/DDBJ databases">
        <title>Reclassification of Bisgaard taxon 7 as Conservatibacter flavescens gen. nov., sp. nov.</title>
        <authorList>
            <person name="Christensen H."/>
        </authorList>
    </citation>
    <scope>NUCLEOTIDE SEQUENCE [LARGE SCALE GENOMIC DNA]</scope>
    <source>
        <strain evidence="2 3">7_4</strain>
    </source>
</reference>
<dbReference type="Proteomes" id="UP000229329">
    <property type="component" value="Unassembled WGS sequence"/>
</dbReference>
<evidence type="ECO:0000313" key="3">
    <source>
        <dbReference type="Proteomes" id="UP000229329"/>
    </source>
</evidence>
<evidence type="ECO:0000313" key="2">
    <source>
        <dbReference type="EMBL" id="PJG84806.1"/>
    </source>
</evidence>
<dbReference type="AlphaFoldDB" id="A0A2M8S132"/>
<comment type="caution">
    <text evidence="2">The sequence shown here is derived from an EMBL/GenBank/DDBJ whole genome shotgun (WGS) entry which is preliminary data.</text>
</comment>
<keyword evidence="1" id="KW-0812">Transmembrane</keyword>
<dbReference type="Pfam" id="PF11990">
    <property type="entry name" value="DUF3487"/>
    <property type="match status" value="1"/>
</dbReference>
<keyword evidence="3" id="KW-1185">Reference proteome</keyword>
<dbReference type="OrthoDB" id="8907898at2"/>
<evidence type="ECO:0000256" key="1">
    <source>
        <dbReference type="SAM" id="Phobius"/>
    </source>
</evidence>
<sequence>MSNQDEIQFLPTRLNREATVYGGMTVSEFGLTAAIGFGVGLVLGIILWVIGLSWLFVPALAMLLCIVFVLIGKTLVARLKRGKPEAYLNRLIEERIDSLLGGNKFIRRQGFWNTRRSSKGLF</sequence>
<dbReference type="RefSeq" id="WP_100289377.1">
    <property type="nucleotide sequence ID" value="NZ_PHHA01000021.1"/>
</dbReference>
<dbReference type="EMBL" id="PHHA01000021">
    <property type="protein sequence ID" value="PJG84806.1"/>
    <property type="molecule type" value="Genomic_DNA"/>
</dbReference>
<accession>A0A2M8S132</accession>
<keyword evidence="1" id="KW-1133">Transmembrane helix</keyword>